<reference evidence="10 11" key="1">
    <citation type="submission" date="2011-02" db="EMBL/GenBank/DDBJ databases">
        <title>The Genome Sequence of Sphaeroforma arctica JP610.</title>
        <authorList>
            <consortium name="The Broad Institute Genome Sequencing Platform"/>
            <person name="Russ C."/>
            <person name="Cuomo C."/>
            <person name="Young S.K."/>
            <person name="Zeng Q."/>
            <person name="Gargeya S."/>
            <person name="Alvarado L."/>
            <person name="Berlin A."/>
            <person name="Chapman S.B."/>
            <person name="Chen Z."/>
            <person name="Freedman E."/>
            <person name="Gellesch M."/>
            <person name="Goldberg J."/>
            <person name="Griggs A."/>
            <person name="Gujja S."/>
            <person name="Heilman E."/>
            <person name="Heiman D."/>
            <person name="Howarth C."/>
            <person name="Mehta T."/>
            <person name="Neiman D."/>
            <person name="Pearson M."/>
            <person name="Roberts A."/>
            <person name="Saif S."/>
            <person name="Shea T."/>
            <person name="Shenoy N."/>
            <person name="Sisk P."/>
            <person name="Stolte C."/>
            <person name="Sykes S."/>
            <person name="White J."/>
            <person name="Yandava C."/>
            <person name="Burger G."/>
            <person name="Gray M.W."/>
            <person name="Holland P.W.H."/>
            <person name="King N."/>
            <person name="Lang F.B.F."/>
            <person name="Roger A.J."/>
            <person name="Ruiz-Trillo I."/>
            <person name="Haas B."/>
            <person name="Nusbaum C."/>
            <person name="Birren B."/>
        </authorList>
    </citation>
    <scope>NUCLEOTIDE SEQUENCE [LARGE SCALE GENOMIC DNA]</scope>
    <source>
        <strain evidence="10 11">JP610</strain>
    </source>
</reference>
<feature type="compositionally biased region" description="Basic and acidic residues" evidence="9">
    <location>
        <begin position="269"/>
        <end position="285"/>
    </location>
</feature>
<feature type="region of interest" description="Disordered" evidence="9">
    <location>
        <begin position="382"/>
        <end position="461"/>
    </location>
</feature>
<protein>
    <recommendedName>
        <fullName evidence="5">tRNA (cytosine(38)-C(5))-methyltransferase</fullName>
        <ecNumber evidence="4">2.1.1.204</ecNumber>
    </recommendedName>
    <alternativeName>
        <fullName evidence="6">DNA (cytosine-5)-methyltransferase-like protein 2</fullName>
    </alternativeName>
</protein>
<gene>
    <name evidence="10" type="ORF">SARC_05276</name>
</gene>
<dbReference type="EC" id="2.1.1.204" evidence="4"/>
<dbReference type="InterPro" id="IPR029063">
    <property type="entry name" value="SAM-dependent_MTases_sf"/>
</dbReference>
<evidence type="ECO:0000256" key="9">
    <source>
        <dbReference type="SAM" id="MobiDB-lite"/>
    </source>
</evidence>
<keyword evidence="2 7" id="KW-0808">Transferase</keyword>
<dbReference type="OrthoDB" id="414133at2759"/>
<dbReference type="RefSeq" id="XP_014156346.1">
    <property type="nucleotide sequence ID" value="XM_014300871.1"/>
</dbReference>
<feature type="compositionally biased region" description="Basic and acidic residues" evidence="9">
    <location>
        <begin position="382"/>
        <end position="391"/>
    </location>
</feature>
<dbReference type="PANTHER" id="PTHR46098:SF1">
    <property type="entry name" value="TRNA (CYTOSINE(38)-C(5))-METHYLTRANSFERASE"/>
    <property type="match status" value="1"/>
</dbReference>
<dbReference type="GO" id="GO:0005634">
    <property type="term" value="C:nucleus"/>
    <property type="evidence" value="ECO:0007669"/>
    <property type="project" value="TreeGrafter"/>
</dbReference>
<organism evidence="10 11">
    <name type="scientific">Sphaeroforma arctica JP610</name>
    <dbReference type="NCBI Taxonomy" id="667725"/>
    <lineage>
        <taxon>Eukaryota</taxon>
        <taxon>Ichthyosporea</taxon>
        <taxon>Ichthyophonida</taxon>
        <taxon>Sphaeroforma</taxon>
    </lineage>
</organism>
<feature type="region of interest" description="Disordered" evidence="9">
    <location>
        <begin position="254"/>
        <end position="288"/>
    </location>
</feature>
<evidence type="ECO:0000313" key="11">
    <source>
        <dbReference type="Proteomes" id="UP000054560"/>
    </source>
</evidence>
<keyword evidence="11" id="KW-1185">Reference proteome</keyword>
<evidence type="ECO:0000256" key="6">
    <source>
        <dbReference type="ARBA" id="ARBA00042810"/>
    </source>
</evidence>
<dbReference type="EMBL" id="KQ241927">
    <property type="protein sequence ID" value="KNC82444.1"/>
    <property type="molecule type" value="Genomic_DNA"/>
</dbReference>
<evidence type="ECO:0000256" key="4">
    <source>
        <dbReference type="ARBA" id="ARBA00039081"/>
    </source>
</evidence>
<dbReference type="GO" id="GO:0032259">
    <property type="term" value="P:methylation"/>
    <property type="evidence" value="ECO:0007669"/>
    <property type="project" value="UniProtKB-KW"/>
</dbReference>
<feature type="compositionally biased region" description="Low complexity" evidence="9">
    <location>
        <begin position="400"/>
        <end position="423"/>
    </location>
</feature>
<dbReference type="Pfam" id="PF00145">
    <property type="entry name" value="DNA_methylase"/>
    <property type="match status" value="2"/>
</dbReference>
<dbReference type="PROSITE" id="PS00095">
    <property type="entry name" value="C5_MTASE_2"/>
    <property type="match status" value="1"/>
</dbReference>
<dbReference type="SUPFAM" id="SSF53335">
    <property type="entry name" value="S-adenosyl-L-methionine-dependent methyltransferases"/>
    <property type="match status" value="1"/>
</dbReference>
<comment type="similarity">
    <text evidence="7 8">Belongs to the class I-like SAM-binding methyltransferase superfamily. C5-methyltransferase family.</text>
</comment>
<dbReference type="GeneID" id="25905780"/>
<accession>A0A0L0G0R7</accession>
<dbReference type="GO" id="GO:0008168">
    <property type="term" value="F:methyltransferase activity"/>
    <property type="evidence" value="ECO:0007669"/>
    <property type="project" value="UniProtKB-KW"/>
</dbReference>
<dbReference type="Gene3D" id="3.90.120.10">
    <property type="entry name" value="DNA Methylase, subunit A, domain 2"/>
    <property type="match status" value="1"/>
</dbReference>
<proteinExistence type="inferred from homology"/>
<evidence type="ECO:0000256" key="2">
    <source>
        <dbReference type="ARBA" id="ARBA00022679"/>
    </source>
</evidence>
<dbReference type="AlphaFoldDB" id="A0A0L0G0R7"/>
<evidence type="ECO:0000256" key="7">
    <source>
        <dbReference type="PROSITE-ProRule" id="PRU01016"/>
    </source>
</evidence>
<evidence type="ECO:0000256" key="1">
    <source>
        <dbReference type="ARBA" id="ARBA00022603"/>
    </source>
</evidence>
<dbReference type="Proteomes" id="UP000054560">
    <property type="component" value="Unassembled WGS sequence"/>
</dbReference>
<dbReference type="InterPro" id="IPR001525">
    <property type="entry name" value="C5_MeTfrase"/>
</dbReference>
<dbReference type="STRING" id="667725.A0A0L0G0R7"/>
<dbReference type="InterPro" id="IPR050750">
    <property type="entry name" value="C5-MTase"/>
</dbReference>
<dbReference type="PROSITE" id="PS51679">
    <property type="entry name" value="SAM_MT_C5"/>
    <property type="match status" value="1"/>
</dbReference>
<dbReference type="PRINTS" id="PR00105">
    <property type="entry name" value="C5METTRFRASE"/>
</dbReference>
<evidence type="ECO:0000256" key="5">
    <source>
        <dbReference type="ARBA" id="ARBA00039681"/>
    </source>
</evidence>
<dbReference type="PANTHER" id="PTHR46098">
    <property type="entry name" value="TRNA (CYTOSINE(38)-C(5))-METHYLTRANSFERASE"/>
    <property type="match status" value="1"/>
</dbReference>
<evidence type="ECO:0000313" key="10">
    <source>
        <dbReference type="EMBL" id="KNC82444.1"/>
    </source>
</evidence>
<evidence type="ECO:0000256" key="3">
    <source>
        <dbReference type="ARBA" id="ARBA00022691"/>
    </source>
</evidence>
<dbReference type="eggNOG" id="KOG0919">
    <property type="taxonomic scope" value="Eukaryota"/>
</dbReference>
<dbReference type="Gene3D" id="3.40.50.150">
    <property type="entry name" value="Vaccinia Virus protein VP39"/>
    <property type="match status" value="1"/>
</dbReference>
<dbReference type="InterPro" id="IPR031303">
    <property type="entry name" value="C5_meth_CS"/>
</dbReference>
<feature type="active site" evidence="7">
    <location>
        <position position="79"/>
    </location>
</feature>
<name>A0A0L0G0R7_9EUKA</name>
<keyword evidence="1 7" id="KW-0489">Methyltransferase</keyword>
<evidence type="ECO:0000256" key="8">
    <source>
        <dbReference type="RuleBase" id="RU000416"/>
    </source>
</evidence>
<dbReference type="NCBIfam" id="TIGR00675">
    <property type="entry name" value="dcm"/>
    <property type="match status" value="1"/>
</dbReference>
<keyword evidence="3 7" id="KW-0949">S-adenosyl-L-methionine</keyword>
<sequence length="540" mass="59918">MEGLRVSEFYSGIGGLHCAFETCGTKGKVLHAFDINTAANEVYKHNFPDTTVHQRNLTSFSIANHNAMPADVWLMSPPCQPYTRQGKQMGSKDMRAQSFIHLVDLLGNLDTPPSYLLMENVFGFEKSDTHEVLVAQLTKLNYTYQEFLLTPDQFGIPNSRLRYFLLAKRAPRALLDIGLRSRQSFQALKNALQFTIAPCDVGVIQTTIPGDGECFPSPQHHNYHYTTKADVGTSDESNTTEGGNPAIDVAEQTAEADDKNKTTIAPAKRSCDSPVVRERDPESWKRQKTGSAQCKALSHFLQSSEELAGDRMAPGFIAEKVVVQKGPVWDIVVPTDTRSCCFTKAYSKYHEGTGSVLQTNTEHSYVSAFEPIMEARRISNENKRAQFEESKASSSHTPAETHTQEQSQSQSQSETEPQTSAQSLVDGKEVPPTESDIGTELQTQSKAKIETTEETAADKSPAVAKGIMSEVPREQIDAVMALGLRFLSPREIARLHCFPDTMTFPKSINRNSAYKLLGNSLNVRVVSRLLTYMFDSQKEQ</sequence>